<reference evidence="5" key="1">
    <citation type="submission" date="2023-02" db="EMBL/GenBank/DDBJ databases">
        <title>Genome of toxic invasive species Heracleum sosnowskyi carries increased number of genes despite the absence of recent whole-genome duplications.</title>
        <authorList>
            <person name="Schelkunov M."/>
            <person name="Shtratnikova V."/>
            <person name="Makarenko M."/>
            <person name="Klepikova A."/>
            <person name="Omelchenko D."/>
            <person name="Novikova G."/>
            <person name="Obukhova E."/>
            <person name="Bogdanov V."/>
            <person name="Penin A."/>
            <person name="Logacheva M."/>
        </authorList>
    </citation>
    <scope>NUCLEOTIDE SEQUENCE</scope>
    <source>
        <strain evidence="5">Hsosn_3</strain>
        <tissue evidence="5">Leaf</tissue>
    </source>
</reference>
<sequence length="133" mass="15584">MLWMMWPEKLELMLFFIDAQEREMIRESRNRKVWKKRLGKWGMSVSGKGFARRICERLCVSLRTGAVYKRKYLLGTSMARPVIAKAMVDVAREVGAELILFLMDAQEREMIRCGLNSVLWLLAGMGHSRQRRC</sequence>
<dbReference type="GO" id="GO:0005524">
    <property type="term" value="F:ATP binding"/>
    <property type="evidence" value="ECO:0007669"/>
    <property type="project" value="UniProtKB-KW"/>
</dbReference>
<dbReference type="PANTHER" id="PTHR11587:SF2">
    <property type="entry name" value="ARGININOSUCCINATE SYNTHASE"/>
    <property type="match status" value="1"/>
</dbReference>
<dbReference type="GO" id="GO:0000050">
    <property type="term" value="P:urea cycle"/>
    <property type="evidence" value="ECO:0007669"/>
    <property type="project" value="TreeGrafter"/>
</dbReference>
<feature type="domain" description="Arginosuccinate synthase-like N-terminal" evidence="4">
    <location>
        <begin position="57"/>
        <end position="99"/>
    </location>
</feature>
<dbReference type="GO" id="GO:0000053">
    <property type="term" value="P:argininosuccinate metabolic process"/>
    <property type="evidence" value="ECO:0007669"/>
    <property type="project" value="TreeGrafter"/>
</dbReference>
<dbReference type="GO" id="GO:0006526">
    <property type="term" value="P:L-arginine biosynthetic process"/>
    <property type="evidence" value="ECO:0007669"/>
    <property type="project" value="InterPro"/>
</dbReference>
<dbReference type="InterPro" id="IPR001518">
    <property type="entry name" value="Arginosuc_synth"/>
</dbReference>
<gene>
    <name evidence="5" type="ORF">POM88_033548</name>
</gene>
<comment type="caution">
    <text evidence="5">The sequence shown here is derived from an EMBL/GenBank/DDBJ whole genome shotgun (WGS) entry which is preliminary data.</text>
</comment>
<evidence type="ECO:0000313" key="6">
    <source>
        <dbReference type="Proteomes" id="UP001237642"/>
    </source>
</evidence>
<evidence type="ECO:0000313" key="5">
    <source>
        <dbReference type="EMBL" id="KAK1377355.1"/>
    </source>
</evidence>
<dbReference type="GO" id="GO:0005737">
    <property type="term" value="C:cytoplasm"/>
    <property type="evidence" value="ECO:0007669"/>
    <property type="project" value="TreeGrafter"/>
</dbReference>
<proteinExistence type="predicted"/>
<reference evidence="5" key="2">
    <citation type="submission" date="2023-05" db="EMBL/GenBank/DDBJ databases">
        <authorList>
            <person name="Schelkunov M.I."/>
        </authorList>
    </citation>
    <scope>NUCLEOTIDE SEQUENCE</scope>
    <source>
        <strain evidence="5">Hsosn_3</strain>
        <tissue evidence="5">Leaf</tissue>
    </source>
</reference>
<keyword evidence="6" id="KW-1185">Reference proteome</keyword>
<evidence type="ECO:0000256" key="3">
    <source>
        <dbReference type="ARBA" id="ARBA00022840"/>
    </source>
</evidence>
<evidence type="ECO:0000256" key="1">
    <source>
        <dbReference type="ARBA" id="ARBA00022598"/>
    </source>
</evidence>
<dbReference type="InterPro" id="IPR024074">
    <property type="entry name" value="AS_cat/multimer_dom_body"/>
</dbReference>
<dbReference type="GO" id="GO:0004055">
    <property type="term" value="F:argininosuccinate synthase activity"/>
    <property type="evidence" value="ECO:0007669"/>
    <property type="project" value="InterPro"/>
</dbReference>
<dbReference type="PANTHER" id="PTHR11587">
    <property type="entry name" value="ARGININOSUCCINATE SYNTHASE"/>
    <property type="match status" value="1"/>
</dbReference>
<protein>
    <recommendedName>
        <fullName evidence="4">Arginosuccinate synthase-like N-terminal domain-containing protein</fullName>
    </recommendedName>
</protein>
<keyword evidence="1" id="KW-0436">Ligase</keyword>
<organism evidence="5 6">
    <name type="scientific">Heracleum sosnowskyi</name>
    <dbReference type="NCBI Taxonomy" id="360622"/>
    <lineage>
        <taxon>Eukaryota</taxon>
        <taxon>Viridiplantae</taxon>
        <taxon>Streptophyta</taxon>
        <taxon>Embryophyta</taxon>
        <taxon>Tracheophyta</taxon>
        <taxon>Spermatophyta</taxon>
        <taxon>Magnoliopsida</taxon>
        <taxon>eudicotyledons</taxon>
        <taxon>Gunneridae</taxon>
        <taxon>Pentapetalae</taxon>
        <taxon>asterids</taxon>
        <taxon>campanulids</taxon>
        <taxon>Apiales</taxon>
        <taxon>Apiaceae</taxon>
        <taxon>Apioideae</taxon>
        <taxon>apioid superclade</taxon>
        <taxon>Tordylieae</taxon>
        <taxon>Tordyliinae</taxon>
        <taxon>Heracleum</taxon>
    </lineage>
</organism>
<dbReference type="InterPro" id="IPR048267">
    <property type="entry name" value="Arginosuc_syn_N"/>
</dbReference>
<dbReference type="Pfam" id="PF00764">
    <property type="entry name" value="Arginosuc_synth"/>
    <property type="match status" value="1"/>
</dbReference>
<dbReference type="InterPro" id="IPR014729">
    <property type="entry name" value="Rossmann-like_a/b/a_fold"/>
</dbReference>
<evidence type="ECO:0000259" key="4">
    <source>
        <dbReference type="Pfam" id="PF00764"/>
    </source>
</evidence>
<dbReference type="Proteomes" id="UP001237642">
    <property type="component" value="Unassembled WGS sequence"/>
</dbReference>
<dbReference type="Gene3D" id="3.40.50.620">
    <property type="entry name" value="HUPs"/>
    <property type="match status" value="1"/>
</dbReference>
<keyword evidence="3" id="KW-0067">ATP-binding</keyword>
<keyword evidence="2" id="KW-0547">Nucleotide-binding</keyword>
<dbReference type="SUPFAM" id="SSF52402">
    <property type="entry name" value="Adenine nucleotide alpha hydrolases-like"/>
    <property type="match status" value="1"/>
</dbReference>
<dbReference type="Gene3D" id="3.90.1260.10">
    <property type="entry name" value="Argininosuccinate synthetase, chain A, domain 2"/>
    <property type="match status" value="1"/>
</dbReference>
<accession>A0AAD8MIL7</accession>
<name>A0AAD8MIL7_9APIA</name>
<dbReference type="AlphaFoldDB" id="A0AAD8MIL7"/>
<evidence type="ECO:0000256" key="2">
    <source>
        <dbReference type="ARBA" id="ARBA00022741"/>
    </source>
</evidence>
<dbReference type="EMBL" id="JAUIZM010000007">
    <property type="protein sequence ID" value="KAK1377355.1"/>
    <property type="molecule type" value="Genomic_DNA"/>
</dbReference>